<dbReference type="Pfam" id="PF16187">
    <property type="entry name" value="Peptidase_M16_M"/>
    <property type="match status" value="1"/>
</dbReference>
<evidence type="ECO:0000256" key="2">
    <source>
        <dbReference type="ARBA" id="ARBA00022670"/>
    </source>
</evidence>
<evidence type="ECO:0000259" key="7">
    <source>
        <dbReference type="Pfam" id="PF00675"/>
    </source>
</evidence>
<dbReference type="Pfam" id="PF22456">
    <property type="entry name" value="PqqF-like_C_4"/>
    <property type="match status" value="1"/>
</dbReference>
<dbReference type="GO" id="GO:0004222">
    <property type="term" value="F:metalloendopeptidase activity"/>
    <property type="evidence" value="ECO:0007669"/>
    <property type="project" value="TreeGrafter"/>
</dbReference>
<evidence type="ECO:0000256" key="1">
    <source>
        <dbReference type="ARBA" id="ARBA00007261"/>
    </source>
</evidence>
<dbReference type="AlphaFoldDB" id="A0A8H4PLS6"/>
<dbReference type="FunFam" id="3.30.830.10:FF:000004">
    <property type="entry name" value="Putative insulin-degrading enzyme"/>
    <property type="match status" value="1"/>
</dbReference>
<dbReference type="InterPro" id="IPR011249">
    <property type="entry name" value="Metalloenz_LuxS/M16"/>
</dbReference>
<dbReference type="GO" id="GO:0005829">
    <property type="term" value="C:cytosol"/>
    <property type="evidence" value="ECO:0007669"/>
    <property type="project" value="TreeGrafter"/>
</dbReference>
<accession>A0A8H4PLS6</accession>
<evidence type="ECO:0000256" key="3">
    <source>
        <dbReference type="ARBA" id="ARBA00022723"/>
    </source>
</evidence>
<dbReference type="PANTHER" id="PTHR43690:SF18">
    <property type="entry name" value="INSULIN-DEGRADING ENZYME-RELATED"/>
    <property type="match status" value="1"/>
</dbReference>
<dbReference type="InterPro" id="IPR011765">
    <property type="entry name" value="Pept_M16_N"/>
</dbReference>
<comment type="similarity">
    <text evidence="1">Belongs to the peptidase M16 family.</text>
</comment>
<evidence type="ECO:0000256" key="6">
    <source>
        <dbReference type="ARBA" id="ARBA00023049"/>
    </source>
</evidence>
<dbReference type="PANTHER" id="PTHR43690">
    <property type="entry name" value="NARDILYSIN"/>
    <property type="match status" value="1"/>
</dbReference>
<keyword evidence="12" id="KW-1185">Reference proteome</keyword>
<evidence type="ECO:0000313" key="12">
    <source>
        <dbReference type="Proteomes" id="UP000557566"/>
    </source>
</evidence>
<proteinExistence type="inferred from homology"/>
<sequence length="1069" mass="122026">MPTSQSSGLAPGRQTSVVVLTDCLEKPSLDDRDYRVVRLENELEALLVHDPETDKASAALDVNVGNFSDEEGMPGMAHAVEHLLFMGTKKFPVENEYSQYLSANSGSSNAYTACTSTNYFFDVAAKPANDQDPSDANPSPLREALDRFAQFFIEPLFLSSTLDRELRAVDSENKKNLQNDIWRLHQLDKSLSNPGHPYCHFSTGNFEVLKTLPESRGVNVRDKFIEFHAKHYSANRMKLVVLGREPLDVLQKWVVELFSPIVNKELPPNRWTDEVPFRECDLGTQCFAKPVMDSRELNLSFPFVDEETLYESQPSRYISHLIGHEGPGSIMSYVKNKGWVNSLSAYASSVCPGTPGIFDVQIRLTEEGLKNYPEIAKIFFQYVSLLREAPPQEWIFDEQKGMADVDFKFRQKTPACRFTSRISSVMQMPLPREWLLSGHSRLRTFDAKLIEKALSLIRPENLRLMVVSRDFPGDWDQKEKWYGTEYRHGRIPQHLMVDLKRAMNLPASERFSELHLPHRNNFIPNKLEVEKKDVGEPALAPRVLRNDSQARTWWKKDDTFWVPKANVMVSLKNPIIHATAENSVKARLYTELVRDALEEYSYDAELAGLQYTVSLDSRGLLLDISGYNDKLPVLLEQVVVTMRDINIRDERFDIVKERLTRGYQNFQLQSSYQQIGDYISWLNAERDYVVEELAAELSDITADAVRLFHKQMLAQLYIEVYAHGNMYRGEALKVTDMLVATLKPRALPRSEWPIIRSLILPPGSNNVFNKTLKDPATVNHCVETWFHIGIRGDRAARAKTLLIDQLIHEPAFDQLRTKEQLGYIVFSSIRNFATTCGFRILIQSERSPQYLDRRIEAFLARFGQTLEKMSESDFEGHKRSLIIKRLEKLRNLDQESSRHWTHICNEYYDFEQAQLDAANIRPLTKAEMVEFYNKFLSPTSSSRARMSVHLHARGAEELDLKVIDLLRTSGLEDVPQKKRQSLDLLDGYLKEELDVPQGKRESIVSQAKVLGLSQTAESVEPGASQGAPLAVEAAQEITDVRQHKAGLLASQGARPVKELSEFEETDAKL</sequence>
<keyword evidence="5" id="KW-0862">Zinc</keyword>
<feature type="domain" description="Peptidase M16 C-terminal" evidence="8">
    <location>
        <begin position="221"/>
        <end position="400"/>
    </location>
</feature>
<dbReference type="Gene3D" id="3.30.830.10">
    <property type="entry name" value="Metalloenzyme, LuxS/M16 peptidase-like"/>
    <property type="match status" value="4"/>
</dbReference>
<name>A0A8H4PLS6_9HYPO</name>
<dbReference type="SUPFAM" id="SSF63411">
    <property type="entry name" value="LuxS/MPP-like metallohydrolase"/>
    <property type="match status" value="4"/>
</dbReference>
<dbReference type="InterPro" id="IPR050626">
    <property type="entry name" value="Peptidase_M16"/>
</dbReference>
<gene>
    <name evidence="11" type="ORF">G6O67_007302</name>
</gene>
<feature type="domain" description="Peptidase M16 N-terminal" evidence="7">
    <location>
        <begin position="46"/>
        <end position="195"/>
    </location>
</feature>
<dbReference type="OrthoDB" id="952271at2759"/>
<dbReference type="GO" id="GO:0043171">
    <property type="term" value="P:peptide catabolic process"/>
    <property type="evidence" value="ECO:0007669"/>
    <property type="project" value="TreeGrafter"/>
</dbReference>
<organism evidence="11 12">
    <name type="scientific">Ophiocordyceps sinensis</name>
    <dbReference type="NCBI Taxonomy" id="72228"/>
    <lineage>
        <taxon>Eukaryota</taxon>
        <taxon>Fungi</taxon>
        <taxon>Dikarya</taxon>
        <taxon>Ascomycota</taxon>
        <taxon>Pezizomycotina</taxon>
        <taxon>Sordariomycetes</taxon>
        <taxon>Hypocreomycetidae</taxon>
        <taxon>Hypocreales</taxon>
        <taxon>Ophiocordycipitaceae</taxon>
        <taxon>Ophiocordyceps</taxon>
    </lineage>
</organism>
<dbReference type="InterPro" id="IPR007863">
    <property type="entry name" value="Peptidase_M16_C"/>
</dbReference>
<dbReference type="Pfam" id="PF00675">
    <property type="entry name" value="Peptidase_M16"/>
    <property type="match status" value="1"/>
</dbReference>
<dbReference type="GO" id="GO:0051603">
    <property type="term" value="P:proteolysis involved in protein catabolic process"/>
    <property type="evidence" value="ECO:0007669"/>
    <property type="project" value="TreeGrafter"/>
</dbReference>
<dbReference type="Proteomes" id="UP000557566">
    <property type="component" value="Unassembled WGS sequence"/>
</dbReference>
<dbReference type="GO" id="GO:0046872">
    <property type="term" value="F:metal ion binding"/>
    <property type="evidence" value="ECO:0007669"/>
    <property type="project" value="UniProtKB-KW"/>
</dbReference>
<dbReference type="InterPro" id="IPR032632">
    <property type="entry name" value="Peptidase_M16_M"/>
</dbReference>
<keyword evidence="6" id="KW-0482">Metalloprotease</keyword>
<protein>
    <recommendedName>
        <fullName evidence="13">A-pheromone processing metallopeptidase Ste23</fullName>
    </recommendedName>
</protein>
<dbReference type="Pfam" id="PF05193">
    <property type="entry name" value="Peptidase_M16_C"/>
    <property type="match status" value="1"/>
</dbReference>
<evidence type="ECO:0000256" key="5">
    <source>
        <dbReference type="ARBA" id="ARBA00022833"/>
    </source>
</evidence>
<dbReference type="InterPro" id="IPR054734">
    <property type="entry name" value="PqqF-like_C_4"/>
</dbReference>
<evidence type="ECO:0000259" key="10">
    <source>
        <dbReference type="Pfam" id="PF22456"/>
    </source>
</evidence>
<feature type="domain" description="Coenzyme PQQ synthesis protein F-like C-terminal lobe" evidence="10">
    <location>
        <begin position="802"/>
        <end position="900"/>
    </location>
</feature>
<keyword evidence="2" id="KW-0645">Protease</keyword>
<dbReference type="GO" id="GO:0005739">
    <property type="term" value="C:mitochondrion"/>
    <property type="evidence" value="ECO:0007669"/>
    <property type="project" value="TreeGrafter"/>
</dbReference>
<keyword evidence="4" id="KW-0378">Hydrolase</keyword>
<comment type="caution">
    <text evidence="11">The sequence shown here is derived from an EMBL/GenBank/DDBJ whole genome shotgun (WGS) entry which is preliminary data.</text>
</comment>
<evidence type="ECO:0000313" key="11">
    <source>
        <dbReference type="EMBL" id="KAF4505344.1"/>
    </source>
</evidence>
<feature type="domain" description="Peptidase M16 middle/third" evidence="9">
    <location>
        <begin position="407"/>
        <end position="695"/>
    </location>
</feature>
<evidence type="ECO:0000256" key="4">
    <source>
        <dbReference type="ARBA" id="ARBA00022801"/>
    </source>
</evidence>
<reference evidence="11 12" key="1">
    <citation type="journal article" date="2020" name="Genome Biol. Evol.">
        <title>A new high-quality draft genome assembly of the Chinese cordyceps Ophiocordyceps sinensis.</title>
        <authorList>
            <person name="Shu R."/>
            <person name="Zhang J."/>
            <person name="Meng Q."/>
            <person name="Zhang H."/>
            <person name="Zhou G."/>
            <person name="Li M."/>
            <person name="Wu P."/>
            <person name="Zhao Y."/>
            <person name="Chen C."/>
            <person name="Qin Q."/>
        </authorList>
    </citation>
    <scope>NUCLEOTIDE SEQUENCE [LARGE SCALE GENOMIC DNA]</scope>
    <source>
        <strain evidence="11 12">IOZ07</strain>
    </source>
</reference>
<dbReference type="FunFam" id="3.30.830.10:FF:000005">
    <property type="entry name" value="nardilysin isoform X1"/>
    <property type="match status" value="1"/>
</dbReference>
<dbReference type="FunFam" id="3.30.830.10:FF:000003">
    <property type="entry name" value="Insulin-degrading enzyme"/>
    <property type="match status" value="1"/>
</dbReference>
<evidence type="ECO:0000259" key="9">
    <source>
        <dbReference type="Pfam" id="PF16187"/>
    </source>
</evidence>
<keyword evidence="3" id="KW-0479">Metal-binding</keyword>
<evidence type="ECO:0000259" key="8">
    <source>
        <dbReference type="Pfam" id="PF05193"/>
    </source>
</evidence>
<evidence type="ECO:0008006" key="13">
    <source>
        <dbReference type="Google" id="ProtNLM"/>
    </source>
</evidence>
<dbReference type="EMBL" id="JAAVMX010000008">
    <property type="protein sequence ID" value="KAF4505344.1"/>
    <property type="molecule type" value="Genomic_DNA"/>
</dbReference>